<dbReference type="NCBIfam" id="NF008434">
    <property type="entry name" value="PRK11274.1"/>
    <property type="match status" value="1"/>
</dbReference>
<dbReference type="RefSeq" id="WP_074797962.1">
    <property type="nucleotide sequence ID" value="NZ_FOVJ01000007.1"/>
</dbReference>
<dbReference type="SUPFAM" id="SSF46548">
    <property type="entry name" value="alpha-helical ferredoxin"/>
    <property type="match status" value="1"/>
</dbReference>
<dbReference type="EMBL" id="FOVJ01000007">
    <property type="protein sequence ID" value="SFO07146.1"/>
    <property type="molecule type" value="Genomic_DNA"/>
</dbReference>
<evidence type="ECO:0000256" key="6">
    <source>
        <dbReference type="PIRNR" id="PIRNR000139"/>
    </source>
</evidence>
<reference evidence="9" key="1">
    <citation type="submission" date="2016-10" db="EMBL/GenBank/DDBJ databases">
        <authorList>
            <person name="Varghese N."/>
        </authorList>
    </citation>
    <scope>NUCLEOTIDE SEQUENCE [LARGE SCALE GENOMIC DNA]</scope>
    <source>
        <strain evidence="9">Nsp8</strain>
    </source>
</reference>
<dbReference type="Pfam" id="PF02754">
    <property type="entry name" value="CCG"/>
    <property type="match status" value="2"/>
</dbReference>
<dbReference type="STRING" id="1266925.GCA_000619905_01512"/>
<evidence type="ECO:0000256" key="5">
    <source>
        <dbReference type="ARBA" id="ARBA00023014"/>
    </source>
</evidence>
<dbReference type="Proteomes" id="UP000183107">
    <property type="component" value="Unassembled WGS sequence"/>
</dbReference>
<protein>
    <recommendedName>
        <fullName evidence="6">Glycolate oxidase iron-sulfur subunit</fullName>
        <ecNumber evidence="6">1.1.99.14</ecNumber>
    </recommendedName>
</protein>
<feature type="domain" description="4Fe-4S ferredoxin-type" evidence="7">
    <location>
        <begin position="16"/>
        <end position="45"/>
    </location>
</feature>
<dbReference type="AlphaFoldDB" id="A0A1I5E741"/>
<feature type="domain" description="4Fe-4S ferredoxin-type" evidence="7">
    <location>
        <begin position="66"/>
        <end position="97"/>
    </location>
</feature>
<evidence type="ECO:0000313" key="9">
    <source>
        <dbReference type="Proteomes" id="UP000183107"/>
    </source>
</evidence>
<gene>
    <name evidence="8" type="ORF">SAMN05216386_2523</name>
</gene>
<dbReference type="OrthoDB" id="9765258at2"/>
<dbReference type="InterPro" id="IPR017900">
    <property type="entry name" value="4Fe4S_Fe_S_CS"/>
</dbReference>
<keyword evidence="9" id="KW-1185">Reference proteome</keyword>
<evidence type="ECO:0000259" key="7">
    <source>
        <dbReference type="PROSITE" id="PS51379"/>
    </source>
</evidence>
<dbReference type="InterPro" id="IPR004017">
    <property type="entry name" value="Cys_rich_dom"/>
</dbReference>
<evidence type="ECO:0000256" key="3">
    <source>
        <dbReference type="ARBA" id="ARBA00022737"/>
    </source>
</evidence>
<dbReference type="PANTHER" id="PTHR32479:SF17">
    <property type="entry name" value="GLYCOLATE OXIDASE IRON-SULFUR SUBUNIT"/>
    <property type="match status" value="1"/>
</dbReference>
<evidence type="ECO:0000313" key="8">
    <source>
        <dbReference type="EMBL" id="SFO07146.1"/>
    </source>
</evidence>
<dbReference type="FunFam" id="1.10.1060.10:FF:000012">
    <property type="entry name" value="Glycolate oxidase iron-sulfur subunit"/>
    <property type="match status" value="1"/>
</dbReference>
<dbReference type="GO" id="GO:0019154">
    <property type="term" value="F:glycolate dehydrogenase activity"/>
    <property type="evidence" value="ECO:0007669"/>
    <property type="project" value="UniProtKB-EC"/>
</dbReference>
<keyword evidence="3" id="KW-0677">Repeat</keyword>
<dbReference type="Gene3D" id="1.10.1060.10">
    <property type="entry name" value="Alpha-helical ferredoxin"/>
    <property type="match status" value="1"/>
</dbReference>
<dbReference type="PROSITE" id="PS51379">
    <property type="entry name" value="4FE4S_FER_2"/>
    <property type="match status" value="2"/>
</dbReference>
<comment type="cofactor">
    <cofactor evidence="6">
        <name>[4Fe-4S] cluster</name>
        <dbReference type="ChEBI" id="CHEBI:49883"/>
    </cofactor>
    <text evidence="6">Binds 2 [4Fe-4S] clusters.</text>
</comment>
<accession>A0A1I5E741</accession>
<dbReference type="PROSITE" id="PS00198">
    <property type="entry name" value="4FE4S_FER_1"/>
    <property type="match status" value="1"/>
</dbReference>
<dbReference type="GO" id="GO:0046872">
    <property type="term" value="F:metal ion binding"/>
    <property type="evidence" value="ECO:0007669"/>
    <property type="project" value="UniProtKB-UniRule"/>
</dbReference>
<evidence type="ECO:0000256" key="2">
    <source>
        <dbReference type="ARBA" id="ARBA00022723"/>
    </source>
</evidence>
<keyword evidence="6" id="KW-0813">Transport</keyword>
<dbReference type="PANTHER" id="PTHR32479">
    <property type="entry name" value="GLYCOLATE OXIDASE IRON-SULFUR SUBUNIT"/>
    <property type="match status" value="1"/>
</dbReference>
<organism evidence="8 9">
    <name type="scientific">Nitrosospira briensis</name>
    <dbReference type="NCBI Taxonomy" id="35799"/>
    <lineage>
        <taxon>Bacteria</taxon>
        <taxon>Pseudomonadati</taxon>
        <taxon>Pseudomonadota</taxon>
        <taxon>Betaproteobacteria</taxon>
        <taxon>Nitrosomonadales</taxon>
        <taxon>Nitrosomonadaceae</taxon>
        <taxon>Nitrosospira</taxon>
    </lineage>
</organism>
<keyword evidence="2 6" id="KW-0479">Metal-binding</keyword>
<evidence type="ECO:0000256" key="1">
    <source>
        <dbReference type="ARBA" id="ARBA00022485"/>
    </source>
</evidence>
<comment type="catalytic activity">
    <reaction evidence="6">
        <text>(R)-lactate + A = pyruvate + AH2</text>
        <dbReference type="Rhea" id="RHEA:15089"/>
        <dbReference type="ChEBI" id="CHEBI:13193"/>
        <dbReference type="ChEBI" id="CHEBI:15361"/>
        <dbReference type="ChEBI" id="CHEBI:16004"/>
        <dbReference type="ChEBI" id="CHEBI:17499"/>
    </reaction>
</comment>
<dbReference type="Pfam" id="PF13183">
    <property type="entry name" value="Fer4_8"/>
    <property type="match status" value="1"/>
</dbReference>
<dbReference type="PIRSF" id="PIRSF000139">
    <property type="entry name" value="Glc_ox_4Fe-4S"/>
    <property type="match status" value="1"/>
</dbReference>
<comment type="function">
    <text evidence="6">Component of a complex that catalyzes the oxidation of glycolate to glyoxylate.</text>
</comment>
<keyword evidence="5 6" id="KW-0411">Iron-sulfur</keyword>
<dbReference type="InterPro" id="IPR009051">
    <property type="entry name" value="Helical_ferredxn"/>
</dbReference>
<comment type="catalytic activity">
    <reaction evidence="6">
        <text>glycolate + A = glyoxylate + AH2</text>
        <dbReference type="Rhea" id="RHEA:21264"/>
        <dbReference type="ChEBI" id="CHEBI:13193"/>
        <dbReference type="ChEBI" id="CHEBI:17499"/>
        <dbReference type="ChEBI" id="CHEBI:29805"/>
        <dbReference type="ChEBI" id="CHEBI:36655"/>
        <dbReference type="EC" id="1.1.99.14"/>
    </reaction>
</comment>
<dbReference type="EC" id="1.1.99.14" evidence="6"/>
<keyword evidence="4 6" id="KW-0408">Iron</keyword>
<keyword evidence="1 6" id="KW-0004">4Fe-4S</keyword>
<dbReference type="InterPro" id="IPR012257">
    <property type="entry name" value="Glc_ox_4Fe-4S"/>
</dbReference>
<keyword evidence="6" id="KW-0249">Electron transport</keyword>
<name>A0A1I5E741_9PROT</name>
<dbReference type="GO" id="GO:0051539">
    <property type="term" value="F:4 iron, 4 sulfur cluster binding"/>
    <property type="evidence" value="ECO:0007669"/>
    <property type="project" value="UniProtKB-UniRule"/>
</dbReference>
<evidence type="ECO:0000256" key="4">
    <source>
        <dbReference type="ARBA" id="ARBA00023004"/>
    </source>
</evidence>
<dbReference type="InterPro" id="IPR017896">
    <property type="entry name" value="4Fe4S_Fe-S-bd"/>
</dbReference>
<sequence length="441" mass="47598">MQTNLADFIKDSPEGQEAEAILRTCVHCGFCLATCPTYQLLGDELDSPRGRIYLMKQVLEGEPVTEKTQLHLDRCLTCRACETACPSGVRYGRLVDIGRGIVEKKVGRGLAAGAMRYALRQTLPKPGVFASLLKMGQSFRPLLPESMKDTLPAPVQGTRAAESWPPECHERKMLVLQGCVQPTLAPNINAAAARVLDKLGISLIRAANAGCCGAVSYHLNAQQEGLDYMRRNIDAWWPYVEMEDAGGGEGAGRVEAIIMTASGCGVTVKEYGHLLRHDPAYAQKAARISELTKDISEILEAETHALVPLLARLPSNASNTVKPRLAFHSPCTLQHGMRIRGVAEKILIAAGFELTYVPDAHLCCGSAGTYSILQPQLSQQLLKNKVSALESGDPTRIATANIGCLMHVQSGTSLPVEHWIEILDGILGDGGAPGSQNGYYE</sequence>
<proteinExistence type="predicted"/>